<gene>
    <name evidence="2" type="ORF">JCM16418_430</name>
</gene>
<dbReference type="EMBL" id="BAVZ01000001">
    <property type="protein sequence ID" value="GAF06474.1"/>
    <property type="molecule type" value="Genomic_DNA"/>
</dbReference>
<dbReference type="STRING" id="1236976.JCM16418_430"/>
<keyword evidence="1" id="KW-0812">Transmembrane</keyword>
<comment type="caution">
    <text evidence="2">The sequence shown here is derived from an EMBL/GenBank/DDBJ whole genome shotgun (WGS) entry which is preliminary data.</text>
</comment>
<dbReference type="OrthoDB" id="2627968at2"/>
<keyword evidence="3" id="KW-1185">Reference proteome</keyword>
<keyword evidence="1" id="KW-0472">Membrane</keyword>
<proteinExistence type="predicted"/>
<evidence type="ECO:0008006" key="4">
    <source>
        <dbReference type="Google" id="ProtNLM"/>
    </source>
</evidence>
<feature type="transmembrane region" description="Helical" evidence="1">
    <location>
        <begin position="6"/>
        <end position="22"/>
    </location>
</feature>
<accession>W7YVQ5</accession>
<name>W7YVQ5_9BACL</name>
<evidence type="ECO:0000313" key="3">
    <source>
        <dbReference type="Proteomes" id="UP000019364"/>
    </source>
</evidence>
<organism evidence="2 3">
    <name type="scientific">Paenibacillus pini JCM 16418</name>
    <dbReference type="NCBI Taxonomy" id="1236976"/>
    <lineage>
        <taxon>Bacteria</taxon>
        <taxon>Bacillati</taxon>
        <taxon>Bacillota</taxon>
        <taxon>Bacilli</taxon>
        <taxon>Bacillales</taxon>
        <taxon>Paenibacillaceae</taxon>
        <taxon>Paenibacillus</taxon>
    </lineage>
</organism>
<keyword evidence="1" id="KW-1133">Transmembrane helix</keyword>
<dbReference type="eggNOG" id="ENOG502ZT4S">
    <property type="taxonomic scope" value="Bacteria"/>
</dbReference>
<sequence length="60" mass="6403">MGSSILIFVILAFALGAVVVLKKDEIPPRLKRGLALSAIVMILIAFILILYSMLTLGSTS</sequence>
<evidence type="ECO:0000256" key="1">
    <source>
        <dbReference type="SAM" id="Phobius"/>
    </source>
</evidence>
<dbReference type="RefSeq" id="WP_036645561.1">
    <property type="nucleotide sequence ID" value="NZ_BAVZ01000001.1"/>
</dbReference>
<dbReference type="AlphaFoldDB" id="W7YVQ5"/>
<evidence type="ECO:0000313" key="2">
    <source>
        <dbReference type="EMBL" id="GAF06474.1"/>
    </source>
</evidence>
<protein>
    <recommendedName>
        <fullName evidence="4">Signal transduction histidine kinase</fullName>
    </recommendedName>
</protein>
<dbReference type="Proteomes" id="UP000019364">
    <property type="component" value="Unassembled WGS sequence"/>
</dbReference>
<reference evidence="2 3" key="1">
    <citation type="journal article" date="2014" name="Genome Announc.">
        <title>Draft Genome Sequence of Paenibacillus pini JCM 16418T, Isolated from the Rhizosphere of Pine Tree.</title>
        <authorList>
            <person name="Yuki M."/>
            <person name="Oshima K."/>
            <person name="Suda W."/>
            <person name="Oshida Y."/>
            <person name="Kitamura K."/>
            <person name="Iida Y."/>
            <person name="Hattori M."/>
            <person name="Ohkuma M."/>
        </authorList>
    </citation>
    <scope>NUCLEOTIDE SEQUENCE [LARGE SCALE GENOMIC DNA]</scope>
    <source>
        <strain evidence="2 3">JCM 16418</strain>
    </source>
</reference>
<feature type="transmembrane region" description="Helical" evidence="1">
    <location>
        <begin position="34"/>
        <end position="54"/>
    </location>
</feature>